<comment type="caution">
    <text evidence="2">The sequence shown here is derived from an EMBL/GenBank/DDBJ whole genome shotgun (WGS) entry which is preliminary data.</text>
</comment>
<evidence type="ECO:0000313" key="2">
    <source>
        <dbReference type="EMBL" id="GAV09152.1"/>
    </source>
</evidence>
<accession>A0A1D1W6W0</accession>
<gene>
    <name evidence="2" type="primary">RvY_18744</name>
    <name evidence="2" type="synonym">RvY_18744.3</name>
    <name evidence="2" type="ORF">RvY_18744-3</name>
</gene>
<protein>
    <submittedName>
        <fullName evidence="2">Uncharacterized protein</fullName>
    </submittedName>
</protein>
<dbReference type="EMBL" id="BDGG01000020">
    <property type="protein sequence ID" value="GAV09152.1"/>
    <property type="molecule type" value="Genomic_DNA"/>
</dbReference>
<evidence type="ECO:0000256" key="1">
    <source>
        <dbReference type="SAM" id="MobiDB-lite"/>
    </source>
</evidence>
<reference evidence="2 3" key="1">
    <citation type="journal article" date="2016" name="Nat. Commun.">
        <title>Extremotolerant tardigrade genome and improved radiotolerance of human cultured cells by tardigrade-unique protein.</title>
        <authorList>
            <person name="Hashimoto T."/>
            <person name="Horikawa D.D."/>
            <person name="Saito Y."/>
            <person name="Kuwahara H."/>
            <person name="Kozuka-Hata H."/>
            <person name="Shin-I T."/>
            <person name="Minakuchi Y."/>
            <person name="Ohishi K."/>
            <person name="Motoyama A."/>
            <person name="Aizu T."/>
            <person name="Enomoto A."/>
            <person name="Kondo K."/>
            <person name="Tanaka S."/>
            <person name="Hara Y."/>
            <person name="Koshikawa S."/>
            <person name="Sagara H."/>
            <person name="Miura T."/>
            <person name="Yokobori S."/>
            <person name="Miyagawa K."/>
            <person name="Suzuki Y."/>
            <person name="Kubo T."/>
            <person name="Oyama M."/>
            <person name="Kohara Y."/>
            <person name="Fujiyama A."/>
            <person name="Arakawa K."/>
            <person name="Katayama T."/>
            <person name="Toyoda A."/>
            <person name="Kunieda T."/>
        </authorList>
    </citation>
    <scope>NUCLEOTIDE SEQUENCE [LARGE SCALE GENOMIC DNA]</scope>
    <source>
        <strain evidence="2 3">YOKOZUNA-1</strain>
    </source>
</reference>
<name>A0A1D1W6W0_RAMVA</name>
<feature type="compositionally biased region" description="Low complexity" evidence="1">
    <location>
        <begin position="53"/>
        <end position="64"/>
    </location>
</feature>
<keyword evidence="3" id="KW-1185">Reference proteome</keyword>
<dbReference type="AlphaFoldDB" id="A0A1D1W6W0"/>
<sequence length="85" mass="9234">MADDDGEFGLLSPVQANPDPLDATMLPYHLDGYAADNEGEILLGSNGSTNQASSDRSSSSSASFSDVFDTDFMQGYLPYRRFPCW</sequence>
<dbReference type="Proteomes" id="UP000186922">
    <property type="component" value="Unassembled WGS sequence"/>
</dbReference>
<proteinExistence type="predicted"/>
<evidence type="ECO:0000313" key="3">
    <source>
        <dbReference type="Proteomes" id="UP000186922"/>
    </source>
</evidence>
<feature type="region of interest" description="Disordered" evidence="1">
    <location>
        <begin position="40"/>
        <end position="64"/>
    </location>
</feature>
<organism evidence="2 3">
    <name type="scientific">Ramazzottius varieornatus</name>
    <name type="common">Water bear</name>
    <name type="synonym">Tardigrade</name>
    <dbReference type="NCBI Taxonomy" id="947166"/>
    <lineage>
        <taxon>Eukaryota</taxon>
        <taxon>Metazoa</taxon>
        <taxon>Ecdysozoa</taxon>
        <taxon>Tardigrada</taxon>
        <taxon>Eutardigrada</taxon>
        <taxon>Parachela</taxon>
        <taxon>Hypsibioidea</taxon>
        <taxon>Ramazzottiidae</taxon>
        <taxon>Ramazzottius</taxon>
    </lineage>
</organism>
<feature type="region of interest" description="Disordered" evidence="1">
    <location>
        <begin position="1"/>
        <end position="22"/>
    </location>
</feature>